<evidence type="ECO:0000313" key="2">
    <source>
        <dbReference type="EMBL" id="GER94680.1"/>
    </source>
</evidence>
<protein>
    <submittedName>
        <fullName evidence="2">DUF3108 domain-containing protein</fullName>
    </submittedName>
</protein>
<comment type="caution">
    <text evidence="2">The sequence shown here is derived from an EMBL/GenBank/DDBJ whole genome shotgun (WGS) entry which is preliminary data.</text>
</comment>
<reference evidence="2" key="1">
    <citation type="submission" date="2019-10" db="EMBL/GenBank/DDBJ databases">
        <title>Metagenomic sequencing of thiosulfate-disproportionating enrichment culture.</title>
        <authorList>
            <person name="Umezawa K."/>
            <person name="Kojima H."/>
            <person name="Fukui M."/>
        </authorList>
    </citation>
    <scope>NUCLEOTIDE SEQUENCE</scope>
    <source>
        <strain evidence="2">45J</strain>
    </source>
</reference>
<dbReference type="Pfam" id="PF11306">
    <property type="entry name" value="DUF3108"/>
    <property type="match status" value="1"/>
</dbReference>
<keyword evidence="1" id="KW-1133">Transmembrane helix</keyword>
<keyword evidence="1" id="KW-0812">Transmembrane</keyword>
<proteinExistence type="predicted"/>
<gene>
    <name evidence="2" type="ORF">A45J_2444</name>
</gene>
<sequence>MGIIKKGTLSLIIAIILSIMLHIIVIASISGIDLFNFGELFTTKPFEAKIVSELPKKTNLIKSSKKQPSIQPDIIPQVDDKGQEIEDKQLHEDSFKENTIKTEQIQENTSMDNGQIHDNKNESQRIAALPEREKPVELPESKNTIPILKFAKEKLYFDIYWLGIYVGKAFLEATNDNGNIKIISSVHSTPFISTFYKVDDHAESYVINGTPSFFKIKQREGRKRGDKETFFDITNKKIIHINHIKGTRDEHIINTEHLWDVMSGFYYLRTQKLNVGETIHINIFDSNKFYKAEIEVLRKDKVIMPDEKEVDAVVVKPMLKSEGLFENKGDIYVWLSDDDLKIPLKVETEVSIGNVIAKLKAIETEIETETETEIEK</sequence>
<evidence type="ECO:0000256" key="1">
    <source>
        <dbReference type="SAM" id="Phobius"/>
    </source>
</evidence>
<dbReference type="EMBL" id="BLAB01000001">
    <property type="protein sequence ID" value="GER94680.1"/>
    <property type="molecule type" value="Genomic_DNA"/>
</dbReference>
<keyword evidence="1" id="KW-0472">Membrane</keyword>
<dbReference type="InterPro" id="IPR021457">
    <property type="entry name" value="DUF3108"/>
</dbReference>
<organism evidence="2">
    <name type="scientific">hot springs metagenome</name>
    <dbReference type="NCBI Taxonomy" id="433727"/>
    <lineage>
        <taxon>unclassified sequences</taxon>
        <taxon>metagenomes</taxon>
        <taxon>ecological metagenomes</taxon>
    </lineage>
</organism>
<accession>A0A5J4L700</accession>
<feature type="transmembrane region" description="Helical" evidence="1">
    <location>
        <begin position="12"/>
        <end position="35"/>
    </location>
</feature>
<name>A0A5J4L700_9ZZZZ</name>
<dbReference type="AlphaFoldDB" id="A0A5J4L700"/>